<accession>A0ABS6EAR3</accession>
<dbReference type="EMBL" id="JAHLPM010000017">
    <property type="protein sequence ID" value="MBU5439626.1"/>
    <property type="molecule type" value="Genomic_DNA"/>
</dbReference>
<organism evidence="1 2">
    <name type="scientific">Tissierella simiarum</name>
    <dbReference type="NCBI Taxonomy" id="2841534"/>
    <lineage>
        <taxon>Bacteria</taxon>
        <taxon>Bacillati</taxon>
        <taxon>Bacillota</taxon>
        <taxon>Tissierellia</taxon>
        <taxon>Tissierellales</taxon>
        <taxon>Tissierellaceae</taxon>
        <taxon>Tissierella</taxon>
    </lineage>
</organism>
<name>A0ABS6EAR3_9FIRM</name>
<sequence>MKNFKVISIFLAITLVICGFSLPLYADSNDELLKGADENDFVIEVIS</sequence>
<evidence type="ECO:0000313" key="2">
    <source>
        <dbReference type="Proteomes" id="UP000749471"/>
    </source>
</evidence>
<dbReference type="RefSeq" id="WP_216521373.1">
    <property type="nucleotide sequence ID" value="NZ_JAHLPM010000017.1"/>
</dbReference>
<proteinExistence type="predicted"/>
<reference evidence="1 2" key="1">
    <citation type="submission" date="2021-06" db="EMBL/GenBank/DDBJ databases">
        <authorList>
            <person name="Sun Q."/>
            <person name="Li D."/>
        </authorList>
    </citation>
    <scope>NUCLEOTIDE SEQUENCE [LARGE SCALE GENOMIC DNA]</scope>
    <source>
        <strain evidence="1 2">MSJ-40</strain>
    </source>
</reference>
<protein>
    <submittedName>
        <fullName evidence="1">Uncharacterized protein</fullName>
    </submittedName>
</protein>
<keyword evidence="2" id="KW-1185">Reference proteome</keyword>
<evidence type="ECO:0000313" key="1">
    <source>
        <dbReference type="EMBL" id="MBU5439626.1"/>
    </source>
</evidence>
<dbReference type="Proteomes" id="UP000749471">
    <property type="component" value="Unassembled WGS sequence"/>
</dbReference>
<comment type="caution">
    <text evidence="1">The sequence shown here is derived from an EMBL/GenBank/DDBJ whole genome shotgun (WGS) entry which is preliminary data.</text>
</comment>
<gene>
    <name evidence="1" type="ORF">KQI42_16550</name>
</gene>